<comment type="similarity">
    <text evidence="1 2">Belongs to the glycosyl hydrolase 31 family.</text>
</comment>
<dbReference type="PANTHER" id="PTHR22762">
    <property type="entry name" value="ALPHA-GLUCOSIDASE"/>
    <property type="match status" value="1"/>
</dbReference>
<reference evidence="6 7" key="1">
    <citation type="submission" date="2016-08" db="EMBL/GenBank/DDBJ databases">
        <title>Characterization of Isolates of Eisenbergiella tayi Derived from Blood Cultures, Using Whole Genome Sequencing.</title>
        <authorList>
            <person name="Bernier A.-M."/>
            <person name="Burdz T."/>
            <person name="Wiebe D."/>
            <person name="Bernard K."/>
        </authorList>
    </citation>
    <scope>NUCLEOTIDE SEQUENCE [LARGE SCALE GENOMIC DNA]</scope>
    <source>
        <strain evidence="6 7">NML120146</strain>
    </source>
</reference>
<feature type="domain" description="Glycosyl hydrolase family 31 C-terminal" evidence="5">
    <location>
        <begin position="505"/>
        <end position="596"/>
    </location>
</feature>
<dbReference type="Gene3D" id="3.20.20.80">
    <property type="entry name" value="Glycosidases"/>
    <property type="match status" value="1"/>
</dbReference>
<dbReference type="Proteomes" id="UP000094869">
    <property type="component" value="Unassembled WGS sequence"/>
</dbReference>
<evidence type="ECO:0000313" key="7">
    <source>
        <dbReference type="Proteomes" id="UP000094869"/>
    </source>
</evidence>
<dbReference type="InterPro" id="IPR000322">
    <property type="entry name" value="Glyco_hydro_31_TIM"/>
</dbReference>
<dbReference type="RefSeq" id="WP_069410783.1">
    <property type="nucleotide sequence ID" value="NZ_DBFYTC010000212.1"/>
</dbReference>
<dbReference type="InterPro" id="IPR017853">
    <property type="entry name" value="GH"/>
</dbReference>
<organism evidence="6 7">
    <name type="scientific">Eisenbergiella tayi</name>
    <dbReference type="NCBI Taxonomy" id="1432052"/>
    <lineage>
        <taxon>Bacteria</taxon>
        <taxon>Bacillati</taxon>
        <taxon>Bacillota</taxon>
        <taxon>Clostridia</taxon>
        <taxon>Lachnospirales</taxon>
        <taxon>Lachnospiraceae</taxon>
        <taxon>Eisenbergiella</taxon>
    </lineage>
</organism>
<dbReference type="SUPFAM" id="SSF51445">
    <property type="entry name" value="(Trans)glycosidases"/>
    <property type="match status" value="1"/>
</dbReference>
<dbReference type="Gene3D" id="2.60.40.1180">
    <property type="entry name" value="Golgi alpha-mannosidase II"/>
    <property type="match status" value="2"/>
</dbReference>
<dbReference type="InterPro" id="IPR033403">
    <property type="entry name" value="DUF5110"/>
</dbReference>
<evidence type="ECO:0000259" key="3">
    <source>
        <dbReference type="Pfam" id="PF01055"/>
    </source>
</evidence>
<gene>
    <name evidence="6" type="ORF">BEI63_22460</name>
</gene>
<evidence type="ECO:0000256" key="1">
    <source>
        <dbReference type="ARBA" id="ARBA00007806"/>
    </source>
</evidence>
<evidence type="ECO:0000313" key="6">
    <source>
        <dbReference type="EMBL" id="ODR49887.1"/>
    </source>
</evidence>
<dbReference type="EMBL" id="MEHD01000036">
    <property type="protein sequence ID" value="ODR49887.1"/>
    <property type="molecule type" value="Genomic_DNA"/>
</dbReference>
<protein>
    <submittedName>
        <fullName evidence="6">Alpha-xylosidase</fullName>
    </submittedName>
</protein>
<dbReference type="PANTHER" id="PTHR22762:SF89">
    <property type="entry name" value="ALPHA-XYLOSIDASE"/>
    <property type="match status" value="1"/>
</dbReference>
<keyword evidence="7" id="KW-1185">Reference proteome</keyword>
<name>A0ABX3ABA3_9FIRM</name>
<dbReference type="InterPro" id="IPR048395">
    <property type="entry name" value="Glyco_hydro_31_C"/>
</dbReference>
<evidence type="ECO:0000259" key="4">
    <source>
        <dbReference type="Pfam" id="PF17137"/>
    </source>
</evidence>
<feature type="domain" description="DUF5110" evidence="4">
    <location>
        <begin position="615"/>
        <end position="697"/>
    </location>
</feature>
<dbReference type="InterPro" id="IPR013780">
    <property type="entry name" value="Glyco_hydro_b"/>
</dbReference>
<dbReference type="SUPFAM" id="SSF51011">
    <property type="entry name" value="Glycosyl hydrolase domain"/>
    <property type="match status" value="1"/>
</dbReference>
<keyword evidence="2" id="KW-0326">Glycosidase</keyword>
<feature type="domain" description="Glycoside hydrolase family 31 TIM barrel" evidence="3">
    <location>
        <begin position="193"/>
        <end position="497"/>
    </location>
</feature>
<sequence length="817" mass="93861">METLPKLNTCPKAEPSAAVTGANYRITVLTERLLRLEYCDEGCFEDRATQVVLDRKFAPCDFRVCEKETSLEITTRYLHLVYDRKEFSEEGLSIEITGIGASRKWHYNSPPDRGGNFGGTTRTLDEVDGSCEIEPGLLSMDGWAVLDDSGSLLLDENGWIVLRDKEETDLYFFGYGQDCLGCLKDYYHLTGKPPMLPRYALGNWWSRYFEYTEDSYKELMGQFEREGIPFSVAVIDMDWHLVQIDPKYGDGWTGFTWNQELFPDPERFLRWLHEKGMHTTLNLHPAQGIQAHEKCYPEAAKALGVDAASEEPVKFDFTDSAFIKAYFKYGCYPHEEIGVDFWWIDWQQGSRTKLAKLDPLWMLNHFHFLDSGKNGKRPITFSRYAGPGSHRYPIGFSGDTHVTWASLDFQPYFTAAASNIGYGWWSHDIGGHTCGVKDDELEGRWYQYGVFSPIMRLHSTKNEFNGKEPWRFRRDVAEMMKDFLRLRHQLIPYLYTMNYRFYKEGEPLVQPLYYRHEWRKVFGLVKNEYYFGKDFLVSPITRKQNPALHVGKVTTWLPEGSFVDFFTGVVYSGRRKMDMYRDISSIPVLVRTGTIIPMTEQISAGEVCRSPEQMYLRVFAGADGAFTMYEDDNDGMGYLDGDCVLTDYSLSWQEEVSEEDGGKKAPGKKRKCFRIGAARGNRGFIPAERSYKIELNAVEAEENTWRETLVTADSRTIPAQTVYNGTNGVLTVEIPPISVGTEICVCFPDSCRLRRNNVSELSFRFLNRAEMEFNRKAGLYETICKEPDGFRLLAELQSMELEPDLLGALTELITAQI</sequence>
<dbReference type="CDD" id="cd06595">
    <property type="entry name" value="GH31_u1"/>
    <property type="match status" value="1"/>
</dbReference>
<proteinExistence type="inferred from homology"/>
<evidence type="ECO:0000256" key="2">
    <source>
        <dbReference type="RuleBase" id="RU361185"/>
    </source>
</evidence>
<comment type="caution">
    <text evidence="6">The sequence shown here is derived from an EMBL/GenBank/DDBJ whole genome shotgun (WGS) entry which is preliminary data.</text>
</comment>
<dbReference type="Pfam" id="PF17137">
    <property type="entry name" value="DUF5110"/>
    <property type="match status" value="1"/>
</dbReference>
<evidence type="ECO:0000259" key="5">
    <source>
        <dbReference type="Pfam" id="PF21365"/>
    </source>
</evidence>
<keyword evidence="2" id="KW-0378">Hydrolase</keyword>
<dbReference type="Pfam" id="PF21365">
    <property type="entry name" value="Glyco_hydro_31_3rd"/>
    <property type="match status" value="1"/>
</dbReference>
<accession>A0ABX3ABA3</accession>
<dbReference type="Pfam" id="PF01055">
    <property type="entry name" value="Glyco_hydro_31_2nd"/>
    <property type="match status" value="1"/>
</dbReference>